<accession>A0ACC0X462</accession>
<evidence type="ECO:0000313" key="2">
    <source>
        <dbReference type="Proteomes" id="UP001163603"/>
    </source>
</evidence>
<dbReference type="Proteomes" id="UP001163603">
    <property type="component" value="Chromosome 14"/>
</dbReference>
<organism evidence="1 2">
    <name type="scientific">Pistacia integerrima</name>
    <dbReference type="NCBI Taxonomy" id="434235"/>
    <lineage>
        <taxon>Eukaryota</taxon>
        <taxon>Viridiplantae</taxon>
        <taxon>Streptophyta</taxon>
        <taxon>Embryophyta</taxon>
        <taxon>Tracheophyta</taxon>
        <taxon>Spermatophyta</taxon>
        <taxon>Magnoliopsida</taxon>
        <taxon>eudicotyledons</taxon>
        <taxon>Gunneridae</taxon>
        <taxon>Pentapetalae</taxon>
        <taxon>rosids</taxon>
        <taxon>malvids</taxon>
        <taxon>Sapindales</taxon>
        <taxon>Anacardiaceae</taxon>
        <taxon>Pistacia</taxon>
    </lineage>
</organism>
<keyword evidence="2" id="KW-1185">Reference proteome</keyword>
<comment type="caution">
    <text evidence="1">The sequence shown here is derived from an EMBL/GenBank/DDBJ whole genome shotgun (WGS) entry which is preliminary data.</text>
</comment>
<gene>
    <name evidence="1" type="ORF">Pint_34762</name>
</gene>
<name>A0ACC0X462_9ROSI</name>
<evidence type="ECO:0000313" key="1">
    <source>
        <dbReference type="EMBL" id="KAJ0010290.1"/>
    </source>
</evidence>
<proteinExistence type="predicted"/>
<reference evidence="2" key="1">
    <citation type="journal article" date="2023" name="G3 (Bethesda)">
        <title>Genome assembly and association tests identify interacting loci associated with vigor, precocity, and sex in interspecific pistachio rootstocks.</title>
        <authorList>
            <person name="Palmer W."/>
            <person name="Jacygrad E."/>
            <person name="Sagayaradj S."/>
            <person name="Cavanaugh K."/>
            <person name="Han R."/>
            <person name="Bertier L."/>
            <person name="Beede B."/>
            <person name="Kafkas S."/>
            <person name="Golino D."/>
            <person name="Preece J."/>
            <person name="Michelmore R."/>
        </authorList>
    </citation>
    <scope>NUCLEOTIDE SEQUENCE [LARGE SCALE GENOMIC DNA]</scope>
</reference>
<dbReference type="EMBL" id="CM047749">
    <property type="protein sequence ID" value="KAJ0010290.1"/>
    <property type="molecule type" value="Genomic_DNA"/>
</dbReference>
<sequence length="127" mass="14132">MSDIKHTRIQTNGIWMHIAEKGQGPLVLLIHGFPQLWSCWNYQINHLAAHGFHVVAPDMGGYGDSDCPQNPASYTVFHLVGDLIGLLDKLGEEQTFSRLHLHYLTGLALKNYNSLLINSTQLVSLAP</sequence>
<protein>
    <submittedName>
        <fullName evidence="1">Uncharacterized protein</fullName>
    </submittedName>
</protein>